<dbReference type="WBParaSite" id="Csp11.Scaffold298.g782.t1">
    <property type="protein sequence ID" value="Csp11.Scaffold298.g782.t1"/>
    <property type="gene ID" value="Csp11.Scaffold298.g782"/>
</dbReference>
<sequence length="75" mass="8930">MAPRKSSASTVPRQQTKSKELIKMKVELKKLESDLLHEKSKKDRIVKKHKRDMEINADEIQKLRIKKDRNQSKFQ</sequence>
<name>A0A1I7SYE6_9PELO</name>
<evidence type="ECO:0000313" key="2">
    <source>
        <dbReference type="WBParaSite" id="Csp11.Scaffold298.g782.t1"/>
    </source>
</evidence>
<proteinExistence type="predicted"/>
<organism evidence="1 2">
    <name type="scientific">Caenorhabditis tropicalis</name>
    <dbReference type="NCBI Taxonomy" id="1561998"/>
    <lineage>
        <taxon>Eukaryota</taxon>
        <taxon>Metazoa</taxon>
        <taxon>Ecdysozoa</taxon>
        <taxon>Nematoda</taxon>
        <taxon>Chromadorea</taxon>
        <taxon>Rhabditida</taxon>
        <taxon>Rhabditina</taxon>
        <taxon>Rhabditomorpha</taxon>
        <taxon>Rhabditoidea</taxon>
        <taxon>Rhabditidae</taxon>
        <taxon>Peloderinae</taxon>
        <taxon>Caenorhabditis</taxon>
    </lineage>
</organism>
<reference evidence="2" key="1">
    <citation type="submission" date="2016-11" db="UniProtKB">
        <authorList>
            <consortium name="WormBaseParasite"/>
        </authorList>
    </citation>
    <scope>IDENTIFICATION</scope>
</reference>
<dbReference type="AlphaFoldDB" id="A0A1I7SYE6"/>
<evidence type="ECO:0000313" key="1">
    <source>
        <dbReference type="Proteomes" id="UP000095282"/>
    </source>
</evidence>
<dbReference type="Proteomes" id="UP000095282">
    <property type="component" value="Unplaced"/>
</dbReference>
<keyword evidence="1" id="KW-1185">Reference proteome</keyword>
<accession>A0A1I7SYE6</accession>
<protein>
    <submittedName>
        <fullName evidence="2">BUD22 domain-containing protein</fullName>
    </submittedName>
</protein>